<sequence length="58" mass="6247">LAGRTALFARRAPLRLARRLWGFGGESAVTSRNAVAPPTGMQWAGILLRFTIGHATDI</sequence>
<dbReference type="Proteomes" id="UP000078542">
    <property type="component" value="Unassembled WGS sequence"/>
</dbReference>
<feature type="non-terminal residue" evidence="1">
    <location>
        <position position="1"/>
    </location>
</feature>
<keyword evidence="2" id="KW-1185">Reference proteome</keyword>
<organism evidence="1 2">
    <name type="scientific">Cyphomyrmex costatus</name>
    <dbReference type="NCBI Taxonomy" id="456900"/>
    <lineage>
        <taxon>Eukaryota</taxon>
        <taxon>Metazoa</taxon>
        <taxon>Ecdysozoa</taxon>
        <taxon>Arthropoda</taxon>
        <taxon>Hexapoda</taxon>
        <taxon>Insecta</taxon>
        <taxon>Pterygota</taxon>
        <taxon>Neoptera</taxon>
        <taxon>Endopterygota</taxon>
        <taxon>Hymenoptera</taxon>
        <taxon>Apocrita</taxon>
        <taxon>Aculeata</taxon>
        <taxon>Formicoidea</taxon>
        <taxon>Formicidae</taxon>
        <taxon>Myrmicinae</taxon>
        <taxon>Cyphomyrmex</taxon>
    </lineage>
</organism>
<protein>
    <submittedName>
        <fullName evidence="1">Uncharacterized protein</fullName>
    </submittedName>
</protein>
<dbReference type="AlphaFoldDB" id="A0A195CBW9"/>
<name>A0A195CBW9_9HYME</name>
<gene>
    <name evidence="1" type="ORF">ALC62_11181</name>
</gene>
<dbReference type="EMBL" id="KQ978009">
    <property type="protein sequence ID" value="KYM98190.1"/>
    <property type="molecule type" value="Genomic_DNA"/>
</dbReference>
<evidence type="ECO:0000313" key="2">
    <source>
        <dbReference type="Proteomes" id="UP000078542"/>
    </source>
</evidence>
<reference evidence="1 2" key="1">
    <citation type="submission" date="2016-03" db="EMBL/GenBank/DDBJ databases">
        <title>Cyphomyrmex costatus WGS genome.</title>
        <authorList>
            <person name="Nygaard S."/>
            <person name="Hu H."/>
            <person name="Boomsma J."/>
            <person name="Zhang G."/>
        </authorList>
    </citation>
    <scope>NUCLEOTIDE SEQUENCE [LARGE SCALE GENOMIC DNA]</scope>
    <source>
        <strain evidence="1">MS0001</strain>
        <tissue evidence="1">Whole body</tissue>
    </source>
</reference>
<accession>A0A195CBW9</accession>
<evidence type="ECO:0000313" key="1">
    <source>
        <dbReference type="EMBL" id="KYM98190.1"/>
    </source>
</evidence>
<proteinExistence type="predicted"/>